<evidence type="ECO:0000313" key="4">
    <source>
        <dbReference type="Proteomes" id="UP000631034"/>
    </source>
</evidence>
<feature type="transmembrane region" description="Helical" evidence="2">
    <location>
        <begin position="18"/>
        <end position="38"/>
    </location>
</feature>
<feature type="region of interest" description="Disordered" evidence="1">
    <location>
        <begin position="707"/>
        <end position="733"/>
    </location>
</feature>
<reference evidence="3" key="1">
    <citation type="submission" date="2020-10" db="EMBL/GenBank/DDBJ databases">
        <title>Genome sequence of the unusual species of purple photosynthetic bacteria, Phaeovibrio sulfidiphilus DSM 23193, type strain.</title>
        <authorList>
            <person name="Kyndt J.A."/>
            <person name="Meyer T.E."/>
        </authorList>
    </citation>
    <scope>NUCLEOTIDE SEQUENCE</scope>
    <source>
        <strain evidence="3">DSM 23193</strain>
    </source>
</reference>
<organism evidence="3 4">
    <name type="scientific">Phaeovibrio sulfidiphilus</name>
    <dbReference type="NCBI Taxonomy" id="1220600"/>
    <lineage>
        <taxon>Bacteria</taxon>
        <taxon>Pseudomonadati</taxon>
        <taxon>Pseudomonadota</taxon>
        <taxon>Alphaproteobacteria</taxon>
        <taxon>Rhodospirillales</taxon>
        <taxon>Rhodospirillaceae</taxon>
        <taxon>Phaeovibrio</taxon>
    </lineage>
</organism>
<feature type="compositionally biased region" description="Basic and acidic residues" evidence="1">
    <location>
        <begin position="710"/>
        <end position="733"/>
    </location>
</feature>
<dbReference type="RefSeq" id="WP_192534167.1">
    <property type="nucleotide sequence ID" value="NZ_JACZHT010000003.1"/>
</dbReference>
<keyword evidence="2" id="KW-0472">Membrane</keyword>
<dbReference type="EMBL" id="JACZHT010000003">
    <property type="protein sequence ID" value="MBE1237167.1"/>
    <property type="molecule type" value="Genomic_DNA"/>
</dbReference>
<dbReference type="PANTHER" id="PTHR19959:SF119">
    <property type="entry name" value="FUNGAL LIPASE-LIKE DOMAIN-CONTAINING PROTEIN"/>
    <property type="match status" value="1"/>
</dbReference>
<dbReference type="AlphaFoldDB" id="A0A8J6YWY0"/>
<dbReference type="PANTHER" id="PTHR19959">
    <property type="entry name" value="KINESIN LIGHT CHAIN"/>
    <property type="match status" value="1"/>
</dbReference>
<gene>
    <name evidence="3" type="ORF">IHV25_05835</name>
</gene>
<dbReference type="SUPFAM" id="SSF48452">
    <property type="entry name" value="TPR-like"/>
    <property type="match status" value="2"/>
</dbReference>
<proteinExistence type="predicted"/>
<dbReference type="InterPro" id="IPR011990">
    <property type="entry name" value="TPR-like_helical_dom_sf"/>
</dbReference>
<keyword evidence="2" id="KW-0812">Transmembrane</keyword>
<evidence type="ECO:0000313" key="3">
    <source>
        <dbReference type="EMBL" id="MBE1237167.1"/>
    </source>
</evidence>
<keyword evidence="4" id="KW-1185">Reference proteome</keyword>
<name>A0A8J6YWY0_9PROT</name>
<sequence>MFEAIPDLATVWTNASGLVRAGIVVTLVCISGVIGILVRSAWDRRHAPDILDACDGMAREARDLALQGALQEALDLLTKAIRKASRVSGADAIGFRIQYADVLLSHGLQHEDGESLCAAAQGYRALLASPDVADQAQVMDWCRVSLADSLRTLGMLHGDSQLLGESASLYQLCLEAPVPREIHDQGSLYNSLGVTLTALGELENAAGRYALAVTALRSALNCFGQQEVRSEYAGIQANIGNAFLRWGETTGEMSCLEEAERACRDGLAAVTEHETPAVLAKLQTTLGMALVQRGLEGGLVDLMEQGLVALRAAAHQEVPPDMVFQRILRQLDLGLALRQVAERVPGTAHLEEALAVYEAACAGLSRDAMPVQWAIVTSRIGMTLWLMASRTGAPELFDRAAGAFRGALAVPEFRSAPEDLFPALAAFGALLATRNTSDARREAMTIIREALEAPESSFSSDIRAGLLADLARLHEMVALQRGSGESLETAAGLYRKALELLDRSKDPAQWGSLQRSLANALLLLGQRETRVDLLEASVAASRASLEVFTREQSPADHGACLNNLSSALALIGHFSGKADLLREAVAGFEDILRQRGDTADSWQYATIQHNLGSALANLGLMEKDPAALEKAVQSFRSAGEATSGRGAREWAMSQINLGASLRQLGQMRGDQAVLEEALEAYGNAVEAFPGAEGHSLVEMARAGQKQVGEALKRLDPARSKDGDGDRTLDPDPG</sequence>
<keyword evidence="2" id="KW-1133">Transmembrane helix</keyword>
<accession>A0A8J6YWY0</accession>
<dbReference type="Proteomes" id="UP000631034">
    <property type="component" value="Unassembled WGS sequence"/>
</dbReference>
<dbReference type="Gene3D" id="1.25.40.10">
    <property type="entry name" value="Tetratricopeptide repeat domain"/>
    <property type="match status" value="2"/>
</dbReference>
<protein>
    <submittedName>
        <fullName evidence="3">Tetratricopeptide repeat protein</fullName>
    </submittedName>
</protein>
<comment type="caution">
    <text evidence="3">The sequence shown here is derived from an EMBL/GenBank/DDBJ whole genome shotgun (WGS) entry which is preliminary data.</text>
</comment>
<evidence type="ECO:0000256" key="1">
    <source>
        <dbReference type="SAM" id="MobiDB-lite"/>
    </source>
</evidence>
<evidence type="ECO:0000256" key="2">
    <source>
        <dbReference type="SAM" id="Phobius"/>
    </source>
</evidence>